<organism evidence="4 5">
    <name type="scientific">Roseicella aquatilis</name>
    <dbReference type="NCBI Taxonomy" id="2527868"/>
    <lineage>
        <taxon>Bacteria</taxon>
        <taxon>Pseudomonadati</taxon>
        <taxon>Pseudomonadota</taxon>
        <taxon>Alphaproteobacteria</taxon>
        <taxon>Acetobacterales</taxon>
        <taxon>Roseomonadaceae</taxon>
        <taxon>Roseicella</taxon>
    </lineage>
</organism>
<dbReference type="AlphaFoldDB" id="A0A4R4DS25"/>
<feature type="domain" description="DUF305" evidence="3">
    <location>
        <begin position="156"/>
        <end position="212"/>
    </location>
</feature>
<dbReference type="Proteomes" id="UP000295023">
    <property type="component" value="Unassembled WGS sequence"/>
</dbReference>
<dbReference type="PANTHER" id="PTHR36933:SF1">
    <property type="entry name" value="SLL0788 PROTEIN"/>
    <property type="match status" value="1"/>
</dbReference>
<feature type="domain" description="DUF305" evidence="3">
    <location>
        <begin position="48"/>
        <end position="104"/>
    </location>
</feature>
<name>A0A4R4DS25_9PROT</name>
<feature type="region of interest" description="Disordered" evidence="1">
    <location>
        <begin position="235"/>
        <end position="288"/>
    </location>
</feature>
<dbReference type="EMBL" id="SKBM01000006">
    <property type="protein sequence ID" value="TCZ64005.1"/>
    <property type="molecule type" value="Genomic_DNA"/>
</dbReference>
<dbReference type="InterPro" id="IPR012347">
    <property type="entry name" value="Ferritin-like"/>
</dbReference>
<proteinExistence type="predicted"/>
<sequence length="288" mass="29867">MTAPLRTTLAAAALLLAAGTARAAIEEGYDPMAAPVPSTWYAPVDPAAQQADRDYVAGMRPHHEGALSMSRDYLADPAASSPMLKALAAGIIRNQRFEIGLLDEVVRNLDAPPRVLNLGIARIALQPVATEGLGQVQRFLRSPSPGLLTAAAGPVTTRDVQFAKAMIIHHQAALEMARAYHANPAARNGFLGLLNTDIITDQSQEIALMRRVIAAYPGDAAAVPVDPGMIHGMEGMHHAPPAPQAAPPVAVPAAAPPPHRHPAPRPAAKAPAMGGHAGHAHGAPAAAQ</sequence>
<reference evidence="4 5" key="1">
    <citation type="submission" date="2019-03" db="EMBL/GenBank/DDBJ databases">
        <title>Paracraurococcus aquatilis NE82 genome sequence.</title>
        <authorList>
            <person name="Zhao Y."/>
            <person name="Du Z."/>
        </authorList>
    </citation>
    <scope>NUCLEOTIDE SEQUENCE [LARGE SCALE GENOMIC DNA]</scope>
    <source>
        <strain evidence="4 5">NE82</strain>
    </source>
</reference>
<accession>A0A4R4DS25</accession>
<comment type="caution">
    <text evidence="4">The sequence shown here is derived from an EMBL/GenBank/DDBJ whole genome shotgun (WGS) entry which is preliminary data.</text>
</comment>
<protein>
    <submittedName>
        <fullName evidence="4">DUF305 domain-containing protein</fullName>
    </submittedName>
</protein>
<dbReference type="PANTHER" id="PTHR36933">
    <property type="entry name" value="SLL0788 PROTEIN"/>
    <property type="match status" value="1"/>
</dbReference>
<dbReference type="Gene3D" id="1.20.1260.10">
    <property type="match status" value="2"/>
</dbReference>
<evidence type="ECO:0000313" key="5">
    <source>
        <dbReference type="Proteomes" id="UP000295023"/>
    </source>
</evidence>
<evidence type="ECO:0000256" key="1">
    <source>
        <dbReference type="SAM" id="MobiDB-lite"/>
    </source>
</evidence>
<evidence type="ECO:0000259" key="3">
    <source>
        <dbReference type="Pfam" id="PF03713"/>
    </source>
</evidence>
<dbReference type="Pfam" id="PF03713">
    <property type="entry name" value="DUF305"/>
    <property type="match status" value="2"/>
</dbReference>
<feature type="chain" id="PRO_5020773792" evidence="2">
    <location>
        <begin position="24"/>
        <end position="288"/>
    </location>
</feature>
<feature type="compositionally biased region" description="Pro residues" evidence="1">
    <location>
        <begin position="240"/>
        <end position="257"/>
    </location>
</feature>
<keyword evidence="2" id="KW-0732">Signal</keyword>
<feature type="signal peptide" evidence="2">
    <location>
        <begin position="1"/>
        <end position="23"/>
    </location>
</feature>
<evidence type="ECO:0000256" key="2">
    <source>
        <dbReference type="SAM" id="SignalP"/>
    </source>
</evidence>
<evidence type="ECO:0000313" key="4">
    <source>
        <dbReference type="EMBL" id="TCZ64005.1"/>
    </source>
</evidence>
<dbReference type="OrthoDB" id="517560at2"/>
<gene>
    <name evidence="4" type="ORF">EXY23_08520</name>
</gene>
<keyword evidence="5" id="KW-1185">Reference proteome</keyword>
<dbReference type="RefSeq" id="WP_132287002.1">
    <property type="nucleotide sequence ID" value="NZ_SKBM01000006.1"/>
</dbReference>
<dbReference type="InterPro" id="IPR005183">
    <property type="entry name" value="DUF305_CopM-like"/>
</dbReference>
<feature type="compositionally biased region" description="Low complexity" evidence="1">
    <location>
        <begin position="266"/>
        <end position="288"/>
    </location>
</feature>